<evidence type="ECO:0000256" key="3">
    <source>
        <dbReference type="ARBA" id="ARBA00023002"/>
    </source>
</evidence>
<dbReference type="STRING" id="41067.A0A2I2FNZ7"/>
<feature type="domain" description="FAD/NAD(P)-binding" evidence="5">
    <location>
        <begin position="28"/>
        <end position="340"/>
    </location>
</feature>
<dbReference type="Gene3D" id="3.50.50.60">
    <property type="entry name" value="FAD/NAD(P)-binding domain"/>
    <property type="match status" value="2"/>
</dbReference>
<gene>
    <name evidence="6" type="ORF">BDW47DRAFT_98348</name>
</gene>
<proteinExistence type="inferred from homology"/>
<accession>A0A2I2FNZ7</accession>
<evidence type="ECO:0000256" key="2">
    <source>
        <dbReference type="ARBA" id="ARBA00022630"/>
    </source>
</evidence>
<evidence type="ECO:0000259" key="5">
    <source>
        <dbReference type="Pfam" id="PF07992"/>
    </source>
</evidence>
<keyword evidence="2" id="KW-0285">Flavoprotein</keyword>
<evidence type="ECO:0000256" key="4">
    <source>
        <dbReference type="SAM" id="SignalP"/>
    </source>
</evidence>
<dbReference type="Pfam" id="PF07992">
    <property type="entry name" value="Pyr_redox_2"/>
    <property type="match status" value="1"/>
</dbReference>
<protein>
    <submittedName>
        <fullName evidence="6">Putative thioredoxin reductase</fullName>
    </submittedName>
</protein>
<keyword evidence="4" id="KW-0732">Signal</keyword>
<keyword evidence="3" id="KW-0560">Oxidoreductase</keyword>
<dbReference type="PRINTS" id="PR00368">
    <property type="entry name" value="FADPNR"/>
</dbReference>
<dbReference type="PRINTS" id="PR00469">
    <property type="entry name" value="PNDRDTASEII"/>
</dbReference>
<dbReference type="AlphaFoldDB" id="A0A2I2FNZ7"/>
<dbReference type="GeneID" id="36527785"/>
<sequence length="393" mass="43332">MAPKSVFYSLFASLSLALAAATPEPDFETIVVGGGPAGLSALSGLSRVRRSAALFDSHEYRNDPTRNMHDVIGNDGTVPSEFRGLARDQITANYNETATFIDQKIQSIEPVSIPKDGDATDTLFKATDATGKEYYAKKVVLATGMIDILPNTPGLEEAWGKGVYWCPWCDGFEHRDQPFGVLGPLPDSLASVNEIWTLNKDIVVYLNGTQTPEAEAAIAKKNPNWRKQFDKYGVRIDNRVIASFERLQDGNTNKDNHGRQFDIFRIHFVDGSHEDRNAFITNYPSAQRSDLPDRLGLAMIDGKIDAQSNPGMRTTLPGVFAIGDCNSDGSTNVPHAMFSGKRAAVFLHVELAKEEANHSISKRNLPSRRVMEREAERAMGNDLEEAWNKARGL</sequence>
<dbReference type="GO" id="GO:0097237">
    <property type="term" value="P:cellular response to toxic substance"/>
    <property type="evidence" value="ECO:0007669"/>
    <property type="project" value="UniProtKB-ARBA"/>
</dbReference>
<dbReference type="InterPro" id="IPR023753">
    <property type="entry name" value="FAD/NAD-binding_dom"/>
</dbReference>
<evidence type="ECO:0000313" key="6">
    <source>
        <dbReference type="EMBL" id="PLB42361.1"/>
    </source>
</evidence>
<comment type="similarity">
    <text evidence="1">Belongs to the class-II pyridine nucleotide-disulfide oxidoreductase family.</text>
</comment>
<dbReference type="InterPro" id="IPR036188">
    <property type="entry name" value="FAD/NAD-bd_sf"/>
</dbReference>
<evidence type="ECO:0000313" key="7">
    <source>
        <dbReference type="Proteomes" id="UP000234585"/>
    </source>
</evidence>
<dbReference type="PANTHER" id="PTHR48105">
    <property type="entry name" value="THIOREDOXIN REDUCTASE 1-RELATED-RELATED"/>
    <property type="match status" value="1"/>
</dbReference>
<dbReference type="OrthoDB" id="4570620at2759"/>
<dbReference type="EMBL" id="KZ559118">
    <property type="protein sequence ID" value="PLB42361.1"/>
    <property type="molecule type" value="Genomic_DNA"/>
</dbReference>
<dbReference type="SUPFAM" id="SSF51905">
    <property type="entry name" value="FAD/NAD(P)-binding domain"/>
    <property type="match status" value="1"/>
</dbReference>
<organism evidence="6 7">
    <name type="scientific">Aspergillus candidus</name>
    <dbReference type="NCBI Taxonomy" id="41067"/>
    <lineage>
        <taxon>Eukaryota</taxon>
        <taxon>Fungi</taxon>
        <taxon>Dikarya</taxon>
        <taxon>Ascomycota</taxon>
        <taxon>Pezizomycotina</taxon>
        <taxon>Eurotiomycetes</taxon>
        <taxon>Eurotiomycetidae</taxon>
        <taxon>Eurotiales</taxon>
        <taxon>Aspergillaceae</taxon>
        <taxon>Aspergillus</taxon>
        <taxon>Aspergillus subgen. Circumdati</taxon>
    </lineage>
</organism>
<feature type="chain" id="PRO_5014161562" evidence="4">
    <location>
        <begin position="22"/>
        <end position="393"/>
    </location>
</feature>
<reference evidence="6 7" key="1">
    <citation type="submission" date="2017-12" db="EMBL/GenBank/DDBJ databases">
        <authorList>
            <consortium name="DOE Joint Genome Institute"/>
            <person name="Haridas S."/>
            <person name="Kjaerbolling I."/>
            <person name="Vesth T.C."/>
            <person name="Frisvad J.C."/>
            <person name="Nybo J.L."/>
            <person name="Theobald S."/>
            <person name="Kuo A."/>
            <person name="Bowyer P."/>
            <person name="Matsuda Y."/>
            <person name="Mondo S."/>
            <person name="Lyhne E.K."/>
            <person name="Kogle M.E."/>
            <person name="Clum A."/>
            <person name="Lipzen A."/>
            <person name="Salamov A."/>
            <person name="Ngan C.Y."/>
            <person name="Daum C."/>
            <person name="Chiniquy J."/>
            <person name="Barry K."/>
            <person name="LaButti K."/>
            <person name="Simmons B.A."/>
            <person name="Magnuson J.K."/>
            <person name="Mortensen U.H."/>
            <person name="Larsen T.O."/>
            <person name="Grigoriev I.V."/>
            <person name="Baker S.E."/>
            <person name="Andersen M.R."/>
            <person name="Nordberg H.P."/>
            <person name="Cantor M.N."/>
            <person name="Hua S.X."/>
        </authorList>
    </citation>
    <scope>NUCLEOTIDE SEQUENCE [LARGE SCALE GENOMIC DNA]</scope>
    <source>
        <strain evidence="6 7">CBS 102.13</strain>
    </source>
</reference>
<name>A0A2I2FNZ7_ASPCN</name>
<evidence type="ECO:0000256" key="1">
    <source>
        <dbReference type="ARBA" id="ARBA00009333"/>
    </source>
</evidence>
<dbReference type="RefSeq" id="XP_024676373.1">
    <property type="nucleotide sequence ID" value="XM_024820625.1"/>
</dbReference>
<dbReference type="InterPro" id="IPR050097">
    <property type="entry name" value="Ferredoxin-NADP_redctase_2"/>
</dbReference>
<feature type="signal peptide" evidence="4">
    <location>
        <begin position="1"/>
        <end position="21"/>
    </location>
</feature>
<keyword evidence="7" id="KW-1185">Reference proteome</keyword>
<dbReference type="GO" id="GO:0016491">
    <property type="term" value="F:oxidoreductase activity"/>
    <property type="evidence" value="ECO:0007669"/>
    <property type="project" value="UniProtKB-KW"/>
</dbReference>
<dbReference type="Proteomes" id="UP000234585">
    <property type="component" value="Unassembled WGS sequence"/>
</dbReference>